<dbReference type="PANTHER" id="PTHR43856">
    <property type="entry name" value="CARDIOLIPIN HYDROLASE"/>
    <property type="match status" value="1"/>
</dbReference>
<dbReference type="EC" id="3.1.4.4" evidence="3"/>
<dbReference type="EMBL" id="FOQA01000009">
    <property type="protein sequence ID" value="SFI24300.1"/>
    <property type="molecule type" value="Genomic_DNA"/>
</dbReference>
<dbReference type="STRING" id="69895.SAMN05192551_10990"/>
<dbReference type="Gene3D" id="3.30.870.10">
    <property type="entry name" value="Endonuclease Chain A"/>
    <property type="match status" value="1"/>
</dbReference>
<dbReference type="OrthoDB" id="9762009at2"/>
<proteinExistence type="inferred from homology"/>
<evidence type="ECO:0000259" key="7">
    <source>
        <dbReference type="PROSITE" id="PS50035"/>
    </source>
</evidence>
<dbReference type="AlphaFoldDB" id="A0A1I3GLK8"/>
<keyword evidence="5" id="KW-0442">Lipid degradation</keyword>
<comment type="similarity">
    <text evidence="2">Belongs to the phospholipase D family.</text>
</comment>
<dbReference type="Pfam" id="PF13091">
    <property type="entry name" value="PLDc_2"/>
    <property type="match status" value="1"/>
</dbReference>
<dbReference type="PANTHER" id="PTHR43856:SF1">
    <property type="entry name" value="MITOCHONDRIAL CARDIOLIPIN HYDROLASE"/>
    <property type="match status" value="1"/>
</dbReference>
<dbReference type="GO" id="GO:0016042">
    <property type="term" value="P:lipid catabolic process"/>
    <property type="evidence" value="ECO:0007669"/>
    <property type="project" value="UniProtKB-KW"/>
</dbReference>
<feature type="domain" description="PLD phosphodiesterase" evidence="7">
    <location>
        <begin position="190"/>
        <end position="217"/>
    </location>
</feature>
<evidence type="ECO:0000256" key="6">
    <source>
        <dbReference type="ARBA" id="ARBA00023098"/>
    </source>
</evidence>
<dbReference type="PROSITE" id="PS50035">
    <property type="entry name" value="PLD"/>
    <property type="match status" value="1"/>
</dbReference>
<evidence type="ECO:0000313" key="8">
    <source>
        <dbReference type="EMBL" id="SFI24300.1"/>
    </source>
</evidence>
<dbReference type="CDD" id="cd09174">
    <property type="entry name" value="PLDc_Nuc_like_unchar2"/>
    <property type="match status" value="1"/>
</dbReference>
<organism evidence="8 9">
    <name type="scientific">Tindallia magadiensis</name>
    <dbReference type="NCBI Taxonomy" id="69895"/>
    <lineage>
        <taxon>Bacteria</taxon>
        <taxon>Bacillati</taxon>
        <taxon>Bacillota</taxon>
        <taxon>Clostridia</taxon>
        <taxon>Peptostreptococcales</taxon>
        <taxon>Tindalliaceae</taxon>
        <taxon>Tindallia</taxon>
    </lineage>
</organism>
<comment type="catalytic activity">
    <reaction evidence="1">
        <text>a 1,2-diacyl-sn-glycero-3-phosphocholine + H2O = a 1,2-diacyl-sn-glycero-3-phosphate + choline + H(+)</text>
        <dbReference type="Rhea" id="RHEA:14445"/>
        <dbReference type="ChEBI" id="CHEBI:15354"/>
        <dbReference type="ChEBI" id="CHEBI:15377"/>
        <dbReference type="ChEBI" id="CHEBI:15378"/>
        <dbReference type="ChEBI" id="CHEBI:57643"/>
        <dbReference type="ChEBI" id="CHEBI:58608"/>
        <dbReference type="EC" id="3.1.4.4"/>
    </reaction>
</comment>
<protein>
    <recommendedName>
        <fullName evidence="3">phospholipase D</fullName>
        <ecNumber evidence="3">3.1.4.4</ecNumber>
    </recommendedName>
</protein>
<dbReference type="GO" id="GO:0016891">
    <property type="term" value="F:RNA endonuclease activity producing 5'-phosphomonoesters, hydrolytic mechanism"/>
    <property type="evidence" value="ECO:0007669"/>
    <property type="project" value="TreeGrafter"/>
</dbReference>
<dbReference type="RefSeq" id="WP_093373306.1">
    <property type="nucleotide sequence ID" value="NZ_FOQA01000009.1"/>
</dbReference>
<evidence type="ECO:0000256" key="4">
    <source>
        <dbReference type="ARBA" id="ARBA00022801"/>
    </source>
</evidence>
<keyword evidence="4" id="KW-0378">Hydrolase</keyword>
<keyword evidence="6" id="KW-0443">Lipid metabolism</keyword>
<evidence type="ECO:0000256" key="2">
    <source>
        <dbReference type="ARBA" id="ARBA00008664"/>
    </source>
</evidence>
<keyword evidence="9" id="KW-1185">Reference proteome</keyword>
<dbReference type="InterPro" id="IPR051406">
    <property type="entry name" value="PLD_domain"/>
</dbReference>
<reference evidence="9" key="1">
    <citation type="submission" date="2016-10" db="EMBL/GenBank/DDBJ databases">
        <authorList>
            <person name="Varghese N."/>
            <person name="Submissions S."/>
        </authorList>
    </citation>
    <scope>NUCLEOTIDE SEQUENCE [LARGE SCALE GENOMIC DNA]</scope>
    <source>
        <strain evidence="9">Z-7934</strain>
    </source>
</reference>
<dbReference type="InterPro" id="IPR001736">
    <property type="entry name" value="PLipase_D/transphosphatidylase"/>
</dbReference>
<dbReference type="InterPro" id="IPR025202">
    <property type="entry name" value="PLD-like_dom"/>
</dbReference>
<evidence type="ECO:0000256" key="3">
    <source>
        <dbReference type="ARBA" id="ARBA00012027"/>
    </source>
</evidence>
<evidence type="ECO:0000256" key="5">
    <source>
        <dbReference type="ARBA" id="ARBA00022963"/>
    </source>
</evidence>
<gene>
    <name evidence="8" type="ORF">SAMN05192551_10990</name>
</gene>
<dbReference type="GO" id="GO:0004630">
    <property type="term" value="F:phospholipase D activity"/>
    <property type="evidence" value="ECO:0007669"/>
    <property type="project" value="UniProtKB-EC"/>
</dbReference>
<dbReference type="SUPFAM" id="SSF56024">
    <property type="entry name" value="Phospholipase D/nuclease"/>
    <property type="match status" value="1"/>
</dbReference>
<dbReference type="GO" id="GO:0006793">
    <property type="term" value="P:phosphorus metabolic process"/>
    <property type="evidence" value="ECO:0007669"/>
    <property type="project" value="UniProtKB-ARBA"/>
</dbReference>
<evidence type="ECO:0000256" key="1">
    <source>
        <dbReference type="ARBA" id="ARBA00000798"/>
    </source>
</evidence>
<accession>A0A1I3GLK8</accession>
<name>A0A1I3GLK8_9FIRM</name>
<evidence type="ECO:0000313" key="9">
    <source>
        <dbReference type="Proteomes" id="UP000199287"/>
    </source>
</evidence>
<dbReference type="Proteomes" id="UP000199287">
    <property type="component" value="Unassembled WGS sequence"/>
</dbReference>
<sequence>MSDKKYLKTMIEVVKYEDYDNKSELLSILRNSEITYSSAGTTFATRSYQRYENVDLRVPVPMLKRAKELKKTLESIAASIYVETDEYDFGSLLIKPRIVEDEEYDFKEHDVVFDEIQDTIIQGIRNAKHLIWVAVAWFTDKVIYEELVKRKNGGLNIRVIISDDKGNSTLESELVKSFDTKKIPKSGYWGNNSMHDKFCIIDLEYVMHGSYNWSKNAQYNNETLATALDRDFVCKFADEFNKLYKSV</sequence>